<dbReference type="InterPro" id="IPR023213">
    <property type="entry name" value="CAT-like_dom_sf"/>
</dbReference>
<dbReference type="GO" id="GO:0031177">
    <property type="term" value="F:phosphopantetheine binding"/>
    <property type="evidence" value="ECO:0007669"/>
    <property type="project" value="TreeGrafter"/>
</dbReference>
<dbReference type="Gene3D" id="3.30.559.10">
    <property type="entry name" value="Chloramphenicol acetyltransferase-like domain"/>
    <property type="match status" value="1"/>
</dbReference>
<dbReference type="GO" id="GO:0003824">
    <property type="term" value="F:catalytic activity"/>
    <property type="evidence" value="ECO:0007669"/>
    <property type="project" value="InterPro"/>
</dbReference>
<feature type="domain" description="Condensation" evidence="2">
    <location>
        <begin position="50"/>
        <end position="479"/>
    </location>
</feature>
<dbReference type="AlphaFoldDB" id="A0A150SB61"/>
<organism evidence="3 4">
    <name type="scientific">Sorangium cellulosum</name>
    <name type="common">Polyangium cellulosum</name>
    <dbReference type="NCBI Taxonomy" id="56"/>
    <lineage>
        <taxon>Bacteria</taxon>
        <taxon>Pseudomonadati</taxon>
        <taxon>Myxococcota</taxon>
        <taxon>Polyangia</taxon>
        <taxon>Polyangiales</taxon>
        <taxon>Polyangiaceae</taxon>
        <taxon>Sorangium</taxon>
    </lineage>
</organism>
<accession>A0A150SB61</accession>
<evidence type="ECO:0000313" key="4">
    <source>
        <dbReference type="Proteomes" id="UP000075635"/>
    </source>
</evidence>
<dbReference type="EMBL" id="JEMB01001203">
    <property type="protein sequence ID" value="KYF89626.1"/>
    <property type="molecule type" value="Genomic_DNA"/>
</dbReference>
<dbReference type="InterPro" id="IPR001242">
    <property type="entry name" value="Condensation_dom"/>
</dbReference>
<feature type="region of interest" description="Disordered" evidence="1">
    <location>
        <begin position="27"/>
        <end position="48"/>
    </location>
</feature>
<reference evidence="3 4" key="1">
    <citation type="submission" date="2014-02" db="EMBL/GenBank/DDBJ databases">
        <title>The small core and large imbalanced accessory genome model reveals a collaborative survival strategy of Sorangium cellulosum strains in nature.</title>
        <authorList>
            <person name="Han K."/>
            <person name="Peng R."/>
            <person name="Blom J."/>
            <person name="Li Y.-Z."/>
        </authorList>
    </citation>
    <scope>NUCLEOTIDE SEQUENCE [LARGE SCALE GENOMIC DNA]</scope>
    <source>
        <strain evidence="3 4">So0011-07</strain>
    </source>
</reference>
<evidence type="ECO:0000259" key="2">
    <source>
        <dbReference type="Pfam" id="PF00668"/>
    </source>
</evidence>
<dbReference type="Proteomes" id="UP000075635">
    <property type="component" value="Unassembled WGS sequence"/>
</dbReference>
<proteinExistence type="predicted"/>
<dbReference type="SUPFAM" id="SSF52777">
    <property type="entry name" value="CoA-dependent acyltransferases"/>
    <property type="match status" value="2"/>
</dbReference>
<dbReference type="GO" id="GO:0005829">
    <property type="term" value="C:cytosol"/>
    <property type="evidence" value="ECO:0007669"/>
    <property type="project" value="TreeGrafter"/>
</dbReference>
<dbReference type="CDD" id="cd19531">
    <property type="entry name" value="LCL_NRPS-like"/>
    <property type="match status" value="1"/>
</dbReference>
<dbReference type="PANTHER" id="PTHR45527">
    <property type="entry name" value="NONRIBOSOMAL PEPTIDE SYNTHETASE"/>
    <property type="match status" value="1"/>
</dbReference>
<dbReference type="GO" id="GO:0044550">
    <property type="term" value="P:secondary metabolite biosynthetic process"/>
    <property type="evidence" value="ECO:0007669"/>
    <property type="project" value="TreeGrafter"/>
</dbReference>
<dbReference type="Pfam" id="PF00668">
    <property type="entry name" value="Condensation"/>
    <property type="match status" value="1"/>
</dbReference>
<dbReference type="GO" id="GO:0043041">
    <property type="term" value="P:amino acid activation for nonribosomal peptide biosynthetic process"/>
    <property type="evidence" value="ECO:0007669"/>
    <property type="project" value="TreeGrafter"/>
</dbReference>
<dbReference type="PANTHER" id="PTHR45527:SF1">
    <property type="entry name" value="FATTY ACID SYNTHASE"/>
    <property type="match status" value="1"/>
</dbReference>
<gene>
    <name evidence="3" type="ORF">BE17_19745</name>
</gene>
<feature type="compositionally biased region" description="Basic and acidic residues" evidence="1">
    <location>
        <begin position="27"/>
        <end position="42"/>
    </location>
</feature>
<sequence>MDEARRERLEQALRSLSPAKRALFERELERRRRGEAGAERIPRAPRTGPLPLSIAQEWMWRQHERDPTKCARNLSAPLRLVGPLRPDVLEAALRLLVDRHEALRTTFVVKEGVPAQVVHAHLDFELVRAELPPSERSIDAIKAAARRFIERPFDLERGPVFRVSLLACGEREHVLLLVMHHIVTDGWSMGILARECSVLYEAVAEGRPPPLPELPVHQGDYAVWQRERERRGGFERGLAYWRDHLAGAPPAIELPTDRPRPASPSFRGAKVPVALSGALTRSLKGLCAEQGTTLFTGLLAAFEILLATCSGQRDFVVTTVTANRGNPDIEAVVGLFLNYLPLRARVQGTFRSLLADVRDVTLGAFAHQDLPFKKVLDVVCPAYDDSRTPFFEISILLHNTPPARLSFSGVDVEAISLDPGTTRRDMTLEWTERDGALSGFWQYSTDLFDRGTVERMARDLQTIVEVAVEHPDTETAELSRLLRGAAAR</sequence>
<evidence type="ECO:0000313" key="3">
    <source>
        <dbReference type="EMBL" id="KYF89626.1"/>
    </source>
</evidence>
<name>A0A150SB61_SORCE</name>
<evidence type="ECO:0000256" key="1">
    <source>
        <dbReference type="SAM" id="MobiDB-lite"/>
    </source>
</evidence>
<comment type="caution">
    <text evidence="3">The sequence shown here is derived from an EMBL/GenBank/DDBJ whole genome shotgun (WGS) entry which is preliminary data.</text>
</comment>
<protein>
    <recommendedName>
        <fullName evidence="2">Condensation domain-containing protein</fullName>
    </recommendedName>
</protein>
<dbReference type="Gene3D" id="3.30.559.30">
    <property type="entry name" value="Nonribosomal peptide synthetase, condensation domain"/>
    <property type="match status" value="1"/>
</dbReference>